<accession>A0A265N571</accession>
<comment type="similarity">
    <text evidence="1">Belongs to the ROK (NagC/XylR) family.</text>
</comment>
<dbReference type="SUPFAM" id="SSF53067">
    <property type="entry name" value="Actin-like ATPase domain"/>
    <property type="match status" value="1"/>
</dbReference>
<keyword evidence="2" id="KW-0418">Kinase</keyword>
<dbReference type="Gene3D" id="3.30.420.40">
    <property type="match status" value="2"/>
</dbReference>
<proteinExistence type="inferred from homology"/>
<dbReference type="PANTHER" id="PTHR18964:SF149">
    <property type="entry name" value="BIFUNCTIONAL UDP-N-ACETYLGLUCOSAMINE 2-EPIMERASE_N-ACETYLMANNOSAMINE KINASE"/>
    <property type="match status" value="1"/>
</dbReference>
<dbReference type="InterPro" id="IPR043129">
    <property type="entry name" value="ATPase_NBD"/>
</dbReference>
<reference evidence="2 3" key="1">
    <citation type="submission" date="2017-08" db="EMBL/GenBank/DDBJ databases">
        <title>Virgibacillus indicus sp. nov. and Virgibacillus profoundi sp. nov, two moderately halophilic bacteria isolated from marine sediment by using the Microfluidic Streak Plate.</title>
        <authorList>
            <person name="Xu B."/>
            <person name="Hu B."/>
            <person name="Wang J."/>
            <person name="Zhu Y."/>
            <person name="Huang L."/>
            <person name="Du W."/>
            <person name="Huang Y."/>
        </authorList>
    </citation>
    <scope>NUCLEOTIDE SEQUENCE [LARGE SCALE GENOMIC DNA]</scope>
    <source>
        <strain evidence="2 3">IO3-P2-C2</strain>
    </source>
</reference>
<dbReference type="OrthoDB" id="9795247at2"/>
<keyword evidence="2" id="KW-0808">Transferase</keyword>
<dbReference type="PANTHER" id="PTHR18964">
    <property type="entry name" value="ROK (REPRESSOR, ORF, KINASE) FAMILY"/>
    <property type="match status" value="1"/>
</dbReference>
<dbReference type="CDD" id="cd24068">
    <property type="entry name" value="ASKHA_NBD_ROK_FnNanK-like"/>
    <property type="match status" value="1"/>
</dbReference>
<dbReference type="PROSITE" id="PS01125">
    <property type="entry name" value="ROK"/>
    <property type="match status" value="1"/>
</dbReference>
<dbReference type="GO" id="GO:0016301">
    <property type="term" value="F:kinase activity"/>
    <property type="evidence" value="ECO:0007669"/>
    <property type="project" value="UniProtKB-KW"/>
</dbReference>
<dbReference type="Proteomes" id="UP000216498">
    <property type="component" value="Unassembled WGS sequence"/>
</dbReference>
<dbReference type="InterPro" id="IPR000600">
    <property type="entry name" value="ROK"/>
</dbReference>
<dbReference type="RefSeq" id="WP_094887262.1">
    <property type="nucleotide sequence ID" value="NZ_NPMS01000013.1"/>
</dbReference>
<evidence type="ECO:0000313" key="3">
    <source>
        <dbReference type="Proteomes" id="UP000216498"/>
    </source>
</evidence>
<comment type="caution">
    <text evidence="2">The sequence shown here is derived from an EMBL/GenBank/DDBJ whole genome shotgun (WGS) entry which is preliminary data.</text>
</comment>
<evidence type="ECO:0000313" key="2">
    <source>
        <dbReference type="EMBL" id="OZU87178.1"/>
    </source>
</evidence>
<evidence type="ECO:0000256" key="1">
    <source>
        <dbReference type="ARBA" id="ARBA00006479"/>
    </source>
</evidence>
<dbReference type="EMBL" id="NPMS01000013">
    <property type="protein sequence ID" value="OZU87178.1"/>
    <property type="molecule type" value="Genomic_DNA"/>
</dbReference>
<dbReference type="Pfam" id="PF00480">
    <property type="entry name" value="ROK"/>
    <property type="match status" value="1"/>
</dbReference>
<organism evidence="2 3">
    <name type="scientific">Virgibacillus indicus</name>
    <dbReference type="NCBI Taxonomy" id="2024554"/>
    <lineage>
        <taxon>Bacteria</taxon>
        <taxon>Bacillati</taxon>
        <taxon>Bacillota</taxon>
        <taxon>Bacilli</taxon>
        <taxon>Bacillales</taxon>
        <taxon>Bacillaceae</taxon>
        <taxon>Virgibacillus</taxon>
    </lineage>
</organism>
<dbReference type="AlphaFoldDB" id="A0A265N571"/>
<protein>
    <submittedName>
        <fullName evidence="2">Sugar kinase</fullName>
    </submittedName>
</protein>
<dbReference type="InterPro" id="IPR049874">
    <property type="entry name" value="ROK_cs"/>
</dbReference>
<gene>
    <name evidence="2" type="ORF">CIL03_17960</name>
</gene>
<name>A0A265N571_9BACI</name>
<keyword evidence="3" id="KW-1185">Reference proteome</keyword>
<sequence>MKVLGVDLGGTKIKIGVLDEIGNIEKIYLYPTKEPIYESLEKAIDEVVAIHSNIAAIGIGTPGFVDREKGKVIFSSENLPGWSGTEVKKKLESKFHIPVIVENDANVAALAEVKFGAAKGYDNALMLTLGTGVGGGVIVDGKILYGPNGAVGEFGHMILYPGGHLCNCGRRGCQEQYVSGRSLERRMREANVDMTPSALMQAKKHNQIAGAIIDDFTYDLALSISSLQAAFDMDILILGGGVSHSAEYWLGDLNKHLKNLLFHPLKVEVAKLKNDAGMIGAAQLMFMA</sequence>